<reference evidence="2 3" key="1">
    <citation type="submission" date="2019-12" db="EMBL/GenBank/DDBJ databases">
        <title>A genome sequence resource for the geographically widespread anthracnose pathogen Colletotrichum asianum.</title>
        <authorList>
            <person name="Meng Y."/>
        </authorList>
    </citation>
    <scope>NUCLEOTIDE SEQUENCE [LARGE SCALE GENOMIC DNA]</scope>
    <source>
        <strain evidence="2 3">ICMP 18580</strain>
    </source>
</reference>
<evidence type="ECO:0000313" key="2">
    <source>
        <dbReference type="EMBL" id="KAF0332120.1"/>
    </source>
</evidence>
<dbReference type="Proteomes" id="UP000434172">
    <property type="component" value="Unassembled WGS sequence"/>
</dbReference>
<name>A0A8H3WSB4_9PEZI</name>
<sequence length="174" mass="19251">MVNLNPRMRFRTRKVSLACACRPMSRGDHPRGGGPKEAGCAEEPAQPPSGRSGAGVLGSLRRQRWRWGATQVLVFVTVEGTFVGIVSKCCDFPAECVVVPQPMRSVFRAPQQCERSRVGTTDIRVLRVVVSGQRRPNGSVSAKPQPQGRSRRKVRMYEDVPFNAGTKRFRGKKS</sequence>
<protein>
    <submittedName>
        <fullName evidence="2">Uncharacterized protein</fullName>
    </submittedName>
</protein>
<keyword evidence="3" id="KW-1185">Reference proteome</keyword>
<accession>A0A8H3WSB4</accession>
<evidence type="ECO:0000256" key="1">
    <source>
        <dbReference type="SAM" id="MobiDB-lite"/>
    </source>
</evidence>
<feature type="compositionally biased region" description="Polar residues" evidence="1">
    <location>
        <begin position="134"/>
        <end position="148"/>
    </location>
</feature>
<feature type="region of interest" description="Disordered" evidence="1">
    <location>
        <begin position="134"/>
        <end position="157"/>
    </location>
</feature>
<dbReference type="AlphaFoldDB" id="A0A8H3WSB4"/>
<comment type="caution">
    <text evidence="2">The sequence shown here is derived from an EMBL/GenBank/DDBJ whole genome shotgun (WGS) entry which is preliminary data.</text>
</comment>
<evidence type="ECO:0000313" key="3">
    <source>
        <dbReference type="Proteomes" id="UP000434172"/>
    </source>
</evidence>
<feature type="region of interest" description="Disordered" evidence="1">
    <location>
        <begin position="24"/>
        <end position="56"/>
    </location>
</feature>
<dbReference type="EMBL" id="WOWK01000001">
    <property type="protein sequence ID" value="KAF0332120.1"/>
    <property type="molecule type" value="Genomic_DNA"/>
</dbReference>
<gene>
    <name evidence="2" type="ORF">GQ607_000136</name>
</gene>
<proteinExistence type="predicted"/>
<organism evidence="2 3">
    <name type="scientific">Colletotrichum asianum</name>
    <dbReference type="NCBI Taxonomy" id="702518"/>
    <lineage>
        <taxon>Eukaryota</taxon>
        <taxon>Fungi</taxon>
        <taxon>Dikarya</taxon>
        <taxon>Ascomycota</taxon>
        <taxon>Pezizomycotina</taxon>
        <taxon>Sordariomycetes</taxon>
        <taxon>Hypocreomycetidae</taxon>
        <taxon>Glomerellales</taxon>
        <taxon>Glomerellaceae</taxon>
        <taxon>Colletotrichum</taxon>
        <taxon>Colletotrichum gloeosporioides species complex</taxon>
    </lineage>
</organism>